<accession>A0A4V2JB14</accession>
<comment type="caution">
    <text evidence="2">The sequence shown here is derived from an EMBL/GenBank/DDBJ whole genome shotgun (WGS) entry which is preliminary data.</text>
</comment>
<dbReference type="AlphaFoldDB" id="A0A4V2JB14"/>
<evidence type="ECO:0000313" key="3">
    <source>
        <dbReference type="Proteomes" id="UP000292372"/>
    </source>
</evidence>
<evidence type="ECO:0000313" key="2">
    <source>
        <dbReference type="EMBL" id="TBN16323.1"/>
    </source>
</evidence>
<keyword evidence="1" id="KW-0732">Signal</keyword>
<evidence type="ECO:0000256" key="1">
    <source>
        <dbReference type="SAM" id="SignalP"/>
    </source>
</evidence>
<dbReference type="RefSeq" id="WP_130936305.1">
    <property type="nucleotide sequence ID" value="NZ_BMEE01000002.1"/>
</dbReference>
<gene>
    <name evidence="2" type="ORF">EYD46_06655</name>
</gene>
<keyword evidence="3" id="KW-1185">Reference proteome</keyword>
<dbReference type="Proteomes" id="UP000292372">
    <property type="component" value="Unassembled WGS sequence"/>
</dbReference>
<dbReference type="OrthoDB" id="1413039at2"/>
<organism evidence="2 3">
    <name type="scientific">Hyunsoonleella pacifica</name>
    <dbReference type="NCBI Taxonomy" id="1080224"/>
    <lineage>
        <taxon>Bacteria</taxon>
        <taxon>Pseudomonadati</taxon>
        <taxon>Bacteroidota</taxon>
        <taxon>Flavobacteriia</taxon>
        <taxon>Flavobacteriales</taxon>
        <taxon>Flavobacteriaceae</taxon>
    </lineage>
</organism>
<proteinExistence type="predicted"/>
<feature type="signal peptide" evidence="1">
    <location>
        <begin position="1"/>
        <end position="21"/>
    </location>
</feature>
<feature type="chain" id="PRO_5020514040" evidence="1">
    <location>
        <begin position="22"/>
        <end position="441"/>
    </location>
</feature>
<sequence>MKNYNIHLLLIILSIVSFSYGQTNENKQGNLKIITDLSLKDNPKNWNFSKTISTSQKASSYKKIAKDHLKKNDNQLAMLSLMTGLSKTKKRGQIKKFKKLLTKDFVSSTFDEWSKEHHKLETAITEKELIDKIKEQLKLIHHLKYLRSVNELITVSENLEDYKPLSVDIKIDEDLQKSYKENKAAIAPYYYDLAQNLEGKAQTKLDWKKVSAYYRITTYYQKDYEDANTREKNALEHSIYTLNVRPEIIQSQKYRRLDKSLQLLITDRVSQTLNYGTLPHLKLFAPETLTDYSIHLRISDIDVQHGSVKSTKVNYDREIVTGKDDNGNEIKKRVNATGVIYSKESKARLMISLEIRNNNSSEIMFSKVFSGLKQWHDRWYKLNGDEDALTKKQKRLLPYSTTPQETPSDLKMIQDAVESELKNMDNFLHSNFLYEKGKVLY</sequence>
<dbReference type="EMBL" id="SIRS01000003">
    <property type="protein sequence ID" value="TBN16323.1"/>
    <property type="molecule type" value="Genomic_DNA"/>
</dbReference>
<name>A0A4V2JB14_9FLAO</name>
<protein>
    <submittedName>
        <fullName evidence="2">Uncharacterized protein</fullName>
    </submittedName>
</protein>
<reference evidence="2 3" key="1">
    <citation type="journal article" date="2015" name="Int. J. Syst. Evol. Microbiol.">
        <title>Hyunsoonleella pacifica sp. nov., isolated from seawater of South Pacific Gyre.</title>
        <authorList>
            <person name="Gao X."/>
            <person name="Zhang Z."/>
            <person name="Dai X."/>
            <person name="Zhang X.H."/>
        </authorList>
    </citation>
    <scope>NUCLEOTIDE SEQUENCE [LARGE SCALE GENOMIC DNA]</scope>
    <source>
        <strain evidence="2 3">SW033</strain>
    </source>
</reference>